<protein>
    <submittedName>
        <fullName evidence="1">Uncharacterized protein</fullName>
    </submittedName>
</protein>
<evidence type="ECO:0000313" key="2">
    <source>
        <dbReference type="Proteomes" id="UP001489004"/>
    </source>
</evidence>
<gene>
    <name evidence="1" type="ORF">WJX72_012225</name>
</gene>
<accession>A0AAW1QGZ8</accession>
<comment type="caution">
    <text evidence="1">The sequence shown here is derived from an EMBL/GenBank/DDBJ whole genome shotgun (WGS) entry which is preliminary data.</text>
</comment>
<reference evidence="1 2" key="1">
    <citation type="journal article" date="2024" name="Nat. Commun.">
        <title>Phylogenomics reveals the evolutionary origins of lichenization in chlorophyte algae.</title>
        <authorList>
            <person name="Puginier C."/>
            <person name="Libourel C."/>
            <person name="Otte J."/>
            <person name="Skaloud P."/>
            <person name="Haon M."/>
            <person name="Grisel S."/>
            <person name="Petersen M."/>
            <person name="Berrin J.G."/>
            <person name="Delaux P.M."/>
            <person name="Dal Grande F."/>
            <person name="Keller J."/>
        </authorList>
    </citation>
    <scope>NUCLEOTIDE SEQUENCE [LARGE SCALE GENOMIC DNA]</scope>
    <source>
        <strain evidence="1 2">SAG 2043</strain>
    </source>
</reference>
<dbReference type="EMBL" id="JALJOR010000003">
    <property type="protein sequence ID" value="KAK9820603.1"/>
    <property type="molecule type" value="Genomic_DNA"/>
</dbReference>
<name>A0AAW1QGZ8_9CHLO</name>
<organism evidence="1 2">
    <name type="scientific">[Myrmecia] bisecta</name>
    <dbReference type="NCBI Taxonomy" id="41462"/>
    <lineage>
        <taxon>Eukaryota</taxon>
        <taxon>Viridiplantae</taxon>
        <taxon>Chlorophyta</taxon>
        <taxon>core chlorophytes</taxon>
        <taxon>Trebouxiophyceae</taxon>
        <taxon>Trebouxiales</taxon>
        <taxon>Trebouxiaceae</taxon>
        <taxon>Myrmecia</taxon>
    </lineage>
</organism>
<keyword evidence="2" id="KW-1185">Reference proteome</keyword>
<sequence length="72" mass="7806">MFSSVAPVPSSTVAGRLPGILEIAYNSFRTGHKSTHLTYNRLRGGHAKDLEDVIGTAGPSIKPEQTQGRIEW</sequence>
<evidence type="ECO:0000313" key="1">
    <source>
        <dbReference type="EMBL" id="KAK9820603.1"/>
    </source>
</evidence>
<proteinExistence type="predicted"/>
<dbReference type="AlphaFoldDB" id="A0AAW1QGZ8"/>
<dbReference type="Proteomes" id="UP001489004">
    <property type="component" value="Unassembled WGS sequence"/>
</dbReference>